<sequence length="107" mass="12788">MDLLEKRLHHRMGDEVNIFTDDGNQIIGTLDSIEDGVVKLTHATVFKNFKRRLSDVTVLVVIGKIDSFHRMHHHHKKHEHKHEHKRHHHKKHHHHHRDDHSDSCTEQ</sequence>
<evidence type="ECO:0008006" key="4">
    <source>
        <dbReference type="Google" id="ProtNLM"/>
    </source>
</evidence>
<dbReference type="RefSeq" id="WP_268005035.1">
    <property type="nucleotide sequence ID" value="NZ_BSUT01000001.1"/>
</dbReference>
<dbReference type="Proteomes" id="UP001164761">
    <property type="component" value="Chromosome"/>
</dbReference>
<keyword evidence="3" id="KW-1185">Reference proteome</keyword>
<feature type="compositionally biased region" description="Basic residues" evidence="1">
    <location>
        <begin position="70"/>
        <end position="97"/>
    </location>
</feature>
<reference evidence="2" key="1">
    <citation type="submission" date="2022-08" db="EMBL/GenBank/DDBJ databases">
        <title>Alicyclobacillus fastidiosus DSM 17978, complete genome.</title>
        <authorList>
            <person name="Wang Q."/>
            <person name="Cai R."/>
            <person name="Wang Z."/>
        </authorList>
    </citation>
    <scope>NUCLEOTIDE SEQUENCE</scope>
    <source>
        <strain evidence="2">DSM 17978</strain>
    </source>
</reference>
<evidence type="ECO:0000313" key="3">
    <source>
        <dbReference type="Proteomes" id="UP001164761"/>
    </source>
</evidence>
<organism evidence="2 3">
    <name type="scientific">Alicyclobacillus fastidiosus</name>
    <dbReference type="NCBI Taxonomy" id="392011"/>
    <lineage>
        <taxon>Bacteria</taxon>
        <taxon>Bacillati</taxon>
        <taxon>Bacillota</taxon>
        <taxon>Bacilli</taxon>
        <taxon>Bacillales</taxon>
        <taxon>Alicyclobacillaceae</taxon>
        <taxon>Alicyclobacillus</taxon>
    </lineage>
</organism>
<accession>A0ABY6ZFZ7</accession>
<name>A0ABY6ZFZ7_9BACL</name>
<evidence type="ECO:0000256" key="1">
    <source>
        <dbReference type="SAM" id="MobiDB-lite"/>
    </source>
</evidence>
<proteinExistence type="predicted"/>
<protein>
    <recommendedName>
        <fullName evidence="4">DUF2642 domain-containing protein</fullName>
    </recommendedName>
</protein>
<gene>
    <name evidence="2" type="ORF">NZD89_23165</name>
</gene>
<evidence type="ECO:0000313" key="2">
    <source>
        <dbReference type="EMBL" id="WAH41136.1"/>
    </source>
</evidence>
<dbReference type="EMBL" id="CP104067">
    <property type="protein sequence ID" value="WAH41136.1"/>
    <property type="molecule type" value="Genomic_DNA"/>
</dbReference>
<feature type="compositionally biased region" description="Basic and acidic residues" evidence="1">
    <location>
        <begin position="98"/>
        <end position="107"/>
    </location>
</feature>
<feature type="region of interest" description="Disordered" evidence="1">
    <location>
        <begin position="69"/>
        <end position="107"/>
    </location>
</feature>